<gene>
    <name evidence="7" type="ORF">PROVRUST_06739</name>
</gene>
<name>D1P369_9GAMM</name>
<dbReference type="GO" id="GO:0031640">
    <property type="term" value="P:killing of cells of another organism"/>
    <property type="evidence" value="ECO:0007669"/>
    <property type="project" value="UniProtKB-KW"/>
</dbReference>
<dbReference type="InterPro" id="IPR002196">
    <property type="entry name" value="Glyco_hydro_24"/>
</dbReference>
<dbReference type="STRING" id="500637.PROVRUST_06739"/>
<dbReference type="InterPro" id="IPR043688">
    <property type="entry name" value="SAR_endolysin-like"/>
</dbReference>
<dbReference type="HAMAP" id="MF_04110">
    <property type="entry name" value="ENDOLYSIN_T4"/>
    <property type="match status" value="1"/>
</dbReference>
<accession>D1P369</accession>
<organism evidence="7 8">
    <name type="scientific">Providencia rustigianii DSM 4541</name>
    <dbReference type="NCBI Taxonomy" id="500637"/>
    <lineage>
        <taxon>Bacteria</taxon>
        <taxon>Pseudomonadati</taxon>
        <taxon>Pseudomonadota</taxon>
        <taxon>Gammaproteobacteria</taxon>
        <taxon>Enterobacterales</taxon>
        <taxon>Morganellaceae</taxon>
        <taxon>Providencia</taxon>
    </lineage>
</organism>
<dbReference type="GO" id="GO:0016998">
    <property type="term" value="P:cell wall macromolecule catabolic process"/>
    <property type="evidence" value="ECO:0007669"/>
    <property type="project" value="InterPro"/>
</dbReference>
<dbReference type="GO" id="GO:0003796">
    <property type="term" value="F:lysozyme activity"/>
    <property type="evidence" value="ECO:0007669"/>
    <property type="project" value="UniProtKB-EC"/>
</dbReference>
<evidence type="ECO:0000256" key="6">
    <source>
        <dbReference type="RuleBase" id="RU003788"/>
    </source>
</evidence>
<dbReference type="Proteomes" id="UP000005512">
    <property type="component" value="Unassembled WGS sequence"/>
</dbReference>
<keyword evidence="3 6" id="KW-0081">Bacteriolytic enzyme</keyword>
<sequence length="190" mass="20792">MAKIPNKIKMAAAAGGLMTLTVAMVTEFEGYKRKPYLDPVGILTVCYGHTGSDIIPTKTYTEAECKALLEKDLAIVAKAVNPLIKVNIPDYTRAALYSFTYNVGTGAFSRSTLLKKLNAGDPIGACNELKRWIYAGGVKWKGLMTRREVEEAVCLGEFAYVYPLSLSGYPSSWQLAYTYSETIPAVVLTK</sequence>
<dbReference type="PANTHER" id="PTHR38107:SF3">
    <property type="entry name" value="LYSOZYME RRRD-RELATED"/>
    <property type="match status" value="1"/>
</dbReference>
<evidence type="ECO:0000256" key="3">
    <source>
        <dbReference type="ARBA" id="ARBA00022638"/>
    </source>
</evidence>
<dbReference type="HAMAP" id="MF_04136">
    <property type="entry name" value="SAR_ENDOLYSIN"/>
    <property type="match status" value="1"/>
</dbReference>
<dbReference type="InterPro" id="IPR023347">
    <property type="entry name" value="Lysozyme_dom_sf"/>
</dbReference>
<dbReference type="HOGENOM" id="CLU_091641_4_1_6"/>
<dbReference type="Gene3D" id="1.10.530.40">
    <property type="match status" value="1"/>
</dbReference>
<keyword evidence="5 6" id="KW-0326">Glycosidase</keyword>
<dbReference type="eggNOG" id="COG3772">
    <property type="taxonomic scope" value="Bacteria"/>
</dbReference>
<reference evidence="7" key="1">
    <citation type="submission" date="2009-12" db="EMBL/GenBank/DDBJ databases">
        <authorList>
            <person name="Weinstock G."/>
            <person name="Sodergren E."/>
            <person name="Clifton S."/>
            <person name="Fulton L."/>
            <person name="Fulton B."/>
            <person name="Courtney L."/>
            <person name="Fronick C."/>
            <person name="Harrison M."/>
            <person name="Strong C."/>
            <person name="Farmer C."/>
            <person name="Delahaunty K."/>
            <person name="Markovic C."/>
            <person name="Hall O."/>
            <person name="Minx P."/>
            <person name="Tomlinson C."/>
            <person name="Mitreva M."/>
            <person name="Nelson J."/>
            <person name="Hou S."/>
            <person name="Wollam A."/>
            <person name="Pepin K.H."/>
            <person name="Johnson M."/>
            <person name="Bhonagiri V."/>
            <person name="Nash W.E."/>
            <person name="Warren W."/>
            <person name="Chinwalla A."/>
            <person name="Mardis E.R."/>
            <person name="Wilson R.K."/>
        </authorList>
    </citation>
    <scope>NUCLEOTIDE SEQUENCE [LARGE SCALE GENOMIC DNA]</scope>
    <source>
        <strain evidence="7">DSM 4541</strain>
    </source>
</reference>
<evidence type="ECO:0000256" key="5">
    <source>
        <dbReference type="ARBA" id="ARBA00023295"/>
    </source>
</evidence>
<dbReference type="PANTHER" id="PTHR38107">
    <property type="match status" value="1"/>
</dbReference>
<keyword evidence="8" id="KW-1185">Reference proteome</keyword>
<evidence type="ECO:0000256" key="4">
    <source>
        <dbReference type="ARBA" id="ARBA00022801"/>
    </source>
</evidence>
<dbReference type="EC" id="3.2.1.17" evidence="6"/>
<dbReference type="InterPro" id="IPR023346">
    <property type="entry name" value="Lysozyme-like_dom_sf"/>
</dbReference>
<dbReference type="InterPro" id="IPR051018">
    <property type="entry name" value="Bacteriophage_GH24"/>
</dbReference>
<dbReference type="AlphaFoldDB" id="D1P369"/>
<dbReference type="EMBL" id="ABXV02000027">
    <property type="protein sequence ID" value="EFB71985.1"/>
    <property type="molecule type" value="Genomic_DNA"/>
</dbReference>
<evidence type="ECO:0000256" key="2">
    <source>
        <dbReference type="ARBA" id="ARBA00022529"/>
    </source>
</evidence>
<protein>
    <recommendedName>
        <fullName evidence="6">Lysozyme</fullName>
        <ecNumber evidence="6">3.2.1.17</ecNumber>
    </recommendedName>
</protein>
<dbReference type="CDD" id="cd16900">
    <property type="entry name" value="endolysin_R21-like"/>
    <property type="match status" value="1"/>
</dbReference>
<comment type="similarity">
    <text evidence="6">Belongs to the glycosyl hydrolase 24 family.</text>
</comment>
<dbReference type="Pfam" id="PF00959">
    <property type="entry name" value="Phage_lysozyme"/>
    <property type="match status" value="1"/>
</dbReference>
<proteinExistence type="inferred from homology"/>
<dbReference type="GO" id="GO:0009253">
    <property type="term" value="P:peptidoglycan catabolic process"/>
    <property type="evidence" value="ECO:0007669"/>
    <property type="project" value="InterPro"/>
</dbReference>
<dbReference type="GO" id="GO:0042742">
    <property type="term" value="P:defense response to bacterium"/>
    <property type="evidence" value="ECO:0007669"/>
    <property type="project" value="UniProtKB-KW"/>
</dbReference>
<evidence type="ECO:0000313" key="7">
    <source>
        <dbReference type="EMBL" id="EFB71985.1"/>
    </source>
</evidence>
<dbReference type="RefSeq" id="WP_006814759.1">
    <property type="nucleotide sequence ID" value="NZ_GG703819.1"/>
</dbReference>
<comment type="catalytic activity">
    <reaction evidence="1 6">
        <text>Hydrolysis of (1-&gt;4)-beta-linkages between N-acetylmuramic acid and N-acetyl-D-glucosamine residues in a peptidoglycan and between N-acetyl-D-glucosamine residues in chitodextrins.</text>
        <dbReference type="EC" id="3.2.1.17"/>
    </reaction>
</comment>
<keyword evidence="4 6" id="KW-0378">Hydrolase</keyword>
<dbReference type="SUPFAM" id="SSF53955">
    <property type="entry name" value="Lysozyme-like"/>
    <property type="match status" value="1"/>
</dbReference>
<evidence type="ECO:0000313" key="8">
    <source>
        <dbReference type="Proteomes" id="UP000005512"/>
    </source>
</evidence>
<comment type="caution">
    <text evidence="7">The sequence shown here is derived from an EMBL/GenBank/DDBJ whole genome shotgun (WGS) entry which is preliminary data.</text>
</comment>
<dbReference type="InterPro" id="IPR034690">
    <property type="entry name" value="Endolysin_T4_type"/>
</dbReference>
<keyword evidence="2 6" id="KW-0929">Antimicrobial</keyword>
<evidence type="ECO:0000256" key="1">
    <source>
        <dbReference type="ARBA" id="ARBA00000632"/>
    </source>
</evidence>